<sequence>MYASGGAMKDRLSSKERLKITITNGIPFSRPTARQWNISTETAGTWMAFLDMLVNETELNCVNPLEEPPMGM</sequence>
<evidence type="ECO:0000313" key="1">
    <source>
        <dbReference type="EMBL" id="AEF81341.1"/>
    </source>
</evidence>
<reference evidence="1 2" key="2">
    <citation type="journal article" date="2011" name="ISME J.">
        <title>RNA-seq reveals cooperative metabolic interactions between two termite-gut spirochete species in co-culture.</title>
        <authorList>
            <person name="Rosenthal A.Z."/>
            <person name="Matson E.G."/>
            <person name="Eldar A."/>
            <person name="Leadbetter J.R."/>
        </authorList>
    </citation>
    <scope>NUCLEOTIDE SEQUENCE [LARGE SCALE GENOMIC DNA]</scope>
    <source>
        <strain evidence="2">ATCC BAA-888 / DSM 13862 / ZAS-9</strain>
    </source>
</reference>
<protein>
    <submittedName>
        <fullName evidence="1">Uncharacterized protein</fullName>
    </submittedName>
</protein>
<name>F5YF01_LEAAZ</name>
<dbReference type="KEGG" id="taz:TREAZ_2568"/>
<dbReference type="STRING" id="545695.TREAZ_2568"/>
<dbReference type="InParanoid" id="F5YF01"/>
<dbReference type="Proteomes" id="UP000009222">
    <property type="component" value="Chromosome"/>
</dbReference>
<keyword evidence="2" id="KW-1185">Reference proteome</keyword>
<dbReference type="HOGENOM" id="CLU_2721082_0_0_12"/>
<organism evidence="1 2">
    <name type="scientific">Leadbettera azotonutricia (strain ATCC BAA-888 / DSM 13862 / ZAS-9)</name>
    <name type="common">Treponema azotonutricium</name>
    <dbReference type="NCBI Taxonomy" id="545695"/>
    <lineage>
        <taxon>Bacteria</taxon>
        <taxon>Pseudomonadati</taxon>
        <taxon>Spirochaetota</taxon>
        <taxon>Spirochaetia</taxon>
        <taxon>Spirochaetales</taxon>
        <taxon>Breznakiellaceae</taxon>
        <taxon>Leadbettera</taxon>
    </lineage>
</organism>
<evidence type="ECO:0000313" key="2">
    <source>
        <dbReference type="Proteomes" id="UP000009222"/>
    </source>
</evidence>
<dbReference type="EMBL" id="CP001841">
    <property type="protein sequence ID" value="AEF81341.1"/>
    <property type="molecule type" value="Genomic_DNA"/>
</dbReference>
<gene>
    <name evidence="1" type="ordered locus">TREAZ_2568</name>
</gene>
<proteinExistence type="predicted"/>
<reference evidence="2" key="1">
    <citation type="submission" date="2009-12" db="EMBL/GenBank/DDBJ databases">
        <title>Complete sequence of Treponema azotonutricium strain ZAS-9.</title>
        <authorList>
            <person name="Tetu S.G."/>
            <person name="Matson E."/>
            <person name="Ren Q."/>
            <person name="Seshadri R."/>
            <person name="Elbourne L."/>
            <person name="Hassan K.A."/>
            <person name="Durkin A."/>
            <person name="Radune D."/>
            <person name="Mohamoud Y."/>
            <person name="Shay R."/>
            <person name="Jin S."/>
            <person name="Zhang X."/>
            <person name="Lucey K."/>
            <person name="Ballor N.R."/>
            <person name="Ottesen E."/>
            <person name="Rosenthal R."/>
            <person name="Allen A."/>
            <person name="Leadbetter J.R."/>
            <person name="Paulsen I.T."/>
        </authorList>
    </citation>
    <scope>NUCLEOTIDE SEQUENCE [LARGE SCALE GENOMIC DNA]</scope>
    <source>
        <strain evidence="2">ATCC BAA-888 / DSM 13862 / ZAS-9</strain>
    </source>
</reference>
<accession>F5YF01</accession>
<dbReference type="AlphaFoldDB" id="F5YF01"/>